<gene>
    <name evidence="1" type="ORF">BG262_02865</name>
</gene>
<organism evidence="1 2">
    <name type="scientific">Floricoccus penangensis</name>
    <dbReference type="NCBI Taxonomy" id="1859475"/>
    <lineage>
        <taxon>Bacteria</taxon>
        <taxon>Bacillati</taxon>
        <taxon>Bacillota</taxon>
        <taxon>Bacilli</taxon>
        <taxon>Lactobacillales</taxon>
        <taxon>Streptococcaceae</taxon>
        <taxon>Floricoccus</taxon>
    </lineage>
</organism>
<proteinExistence type="predicted"/>
<reference evidence="2" key="1">
    <citation type="submission" date="2016-09" db="EMBL/GenBank/DDBJ databases">
        <title>Draft genome sequence of a novel species of the family Streptococcaceae isolated from flowers.</title>
        <authorList>
            <person name="Chuah L.-O."/>
            <person name="Yap K.-P."/>
            <person name="Thong K.L."/>
            <person name="Liong M.T."/>
            <person name="Ahmad R."/>
            <person name="Rusul G."/>
        </authorList>
    </citation>
    <scope>NUCLEOTIDE SEQUENCE [LARGE SCALE GENOMIC DNA]</scope>
    <source>
        <strain evidence="2">HibF3</strain>
    </source>
</reference>
<dbReference type="OrthoDB" id="1625439at2"/>
<dbReference type="AlphaFoldDB" id="A0A9Q5JGW5"/>
<sequence>MAVNPFGGNVFGEMWEAVEENVEERAKECEKIMKKVINEDTGALKDAVERAKLPDGSWIVGINQEKLRNDIRNKYNIDYTAFYYYGTRPHYIFPLNNEMLHWVDKQGRDHYAKMVKHPGTDPHNFLQETLNKMK</sequence>
<evidence type="ECO:0000313" key="2">
    <source>
        <dbReference type="Proteomes" id="UP000177273"/>
    </source>
</evidence>
<keyword evidence="2" id="KW-1185">Reference proteome</keyword>
<dbReference type="RefSeq" id="WP_070787889.1">
    <property type="nucleotide sequence ID" value="NZ_MKIQ01000027.1"/>
</dbReference>
<dbReference type="Proteomes" id="UP000177273">
    <property type="component" value="Unassembled WGS sequence"/>
</dbReference>
<dbReference type="EMBL" id="MKIQ01000027">
    <property type="protein sequence ID" value="OFI46756.1"/>
    <property type="molecule type" value="Genomic_DNA"/>
</dbReference>
<evidence type="ECO:0000313" key="1">
    <source>
        <dbReference type="EMBL" id="OFI46756.1"/>
    </source>
</evidence>
<comment type="caution">
    <text evidence="1">The sequence shown here is derived from an EMBL/GenBank/DDBJ whole genome shotgun (WGS) entry which is preliminary data.</text>
</comment>
<accession>A0A9Q5JGW5</accession>
<name>A0A9Q5JGW5_9LACT</name>
<protein>
    <submittedName>
        <fullName evidence="1">Uncharacterized protein</fullName>
    </submittedName>
</protein>